<reference evidence="1 2" key="1">
    <citation type="journal article" date="2015" name="Microbiome">
        <title>Genomic resolution of linkages in carbon, nitrogen, and sulfur cycling among widespread estuary sediment bacteria.</title>
        <authorList>
            <person name="Baker B.J."/>
            <person name="Lazar C.S."/>
            <person name="Teske A.P."/>
            <person name="Dick G.J."/>
        </authorList>
    </citation>
    <scope>NUCLEOTIDE SEQUENCE [LARGE SCALE GENOMIC DNA]</scope>
    <source>
        <strain evidence="1">DG_54_3</strain>
    </source>
</reference>
<evidence type="ECO:0000313" key="2">
    <source>
        <dbReference type="Proteomes" id="UP000051861"/>
    </source>
</evidence>
<sequence length="112" mass="13036">MPPNFIIQLLERHYVFRQRDEVIGFLESHPFLVSLLLEARSKISVYFPEYPAVFLQLLIDPEIPKDVQLIASIRTNLSPDEALDRLNSLDEGWWLESIDRAQGELCIHVEFA</sequence>
<gene>
    <name evidence="1" type="ORF">AMJ44_11925</name>
</gene>
<organism evidence="1 2">
    <name type="scientific">candidate division WOR-1 bacterium DG_54_3</name>
    <dbReference type="NCBI Taxonomy" id="1703775"/>
    <lineage>
        <taxon>Bacteria</taxon>
        <taxon>Bacillati</taxon>
        <taxon>Saganbacteria</taxon>
    </lineage>
</organism>
<name>A0A0S7XQY7_UNCSA</name>
<proteinExistence type="predicted"/>
<dbReference type="EMBL" id="LIZX01000157">
    <property type="protein sequence ID" value="KPJ64925.1"/>
    <property type="molecule type" value="Genomic_DNA"/>
</dbReference>
<comment type="caution">
    <text evidence="1">The sequence shown here is derived from an EMBL/GenBank/DDBJ whole genome shotgun (WGS) entry which is preliminary data.</text>
</comment>
<dbReference type="Proteomes" id="UP000051861">
    <property type="component" value="Unassembled WGS sequence"/>
</dbReference>
<accession>A0A0S7XQY7</accession>
<dbReference type="AlphaFoldDB" id="A0A0S7XQY7"/>
<protein>
    <submittedName>
        <fullName evidence="1">Uncharacterized protein</fullName>
    </submittedName>
</protein>
<evidence type="ECO:0000313" key="1">
    <source>
        <dbReference type="EMBL" id="KPJ64925.1"/>
    </source>
</evidence>